<reference evidence="1 2" key="1">
    <citation type="submission" date="2017-02" db="EMBL/GenBank/DDBJ databases">
        <authorList>
            <person name="Peterson S.W."/>
        </authorList>
    </citation>
    <scope>NUCLEOTIDE SEQUENCE [LARGE SCALE GENOMIC DNA]</scope>
    <source>
        <strain evidence="1 2">DSM 25262</strain>
    </source>
</reference>
<name>A0A1T5MFE7_9BACT</name>
<proteinExistence type="predicted"/>
<protein>
    <recommendedName>
        <fullName evidence="3">Sensory transduction regulator</fullName>
    </recommendedName>
</protein>
<dbReference type="EMBL" id="FUZU01000004">
    <property type="protein sequence ID" value="SKC86971.1"/>
    <property type="molecule type" value="Genomic_DNA"/>
</dbReference>
<dbReference type="Proteomes" id="UP000190961">
    <property type="component" value="Unassembled WGS sequence"/>
</dbReference>
<evidence type="ECO:0008006" key="3">
    <source>
        <dbReference type="Google" id="ProtNLM"/>
    </source>
</evidence>
<dbReference type="RefSeq" id="WP_245840797.1">
    <property type="nucleotide sequence ID" value="NZ_FUZU01000004.1"/>
</dbReference>
<evidence type="ECO:0000313" key="2">
    <source>
        <dbReference type="Proteomes" id="UP000190961"/>
    </source>
</evidence>
<accession>A0A1T5MFE7</accession>
<sequence>MVETLPGIMYYVEQYAEHIGGQYTDYDHTKSVIVVPLSTSRFQTVLASVQTSPVSGREQALFTSKVCEFRADLDLKALLERNASFDYSKFIIEDGYVKVEASCLSETVSEEQVREMIQEVAQLADHYEMKHTGRDIH</sequence>
<evidence type="ECO:0000313" key="1">
    <source>
        <dbReference type="EMBL" id="SKC86971.1"/>
    </source>
</evidence>
<keyword evidence="2" id="KW-1185">Reference proteome</keyword>
<dbReference type="AlphaFoldDB" id="A0A1T5MFE7"/>
<dbReference type="Gene3D" id="3.30.1460.10">
    <property type="match status" value="1"/>
</dbReference>
<organism evidence="1 2">
    <name type="scientific">Ohtaekwangia koreensis</name>
    <dbReference type="NCBI Taxonomy" id="688867"/>
    <lineage>
        <taxon>Bacteria</taxon>
        <taxon>Pseudomonadati</taxon>
        <taxon>Bacteroidota</taxon>
        <taxon>Cytophagia</taxon>
        <taxon>Cytophagales</taxon>
        <taxon>Fulvivirgaceae</taxon>
        <taxon>Ohtaekwangia</taxon>
    </lineage>
</organism>
<gene>
    <name evidence="1" type="ORF">SAMN05660236_5303</name>
</gene>
<dbReference type="STRING" id="688867.SAMN05660236_5303"/>